<sequence>MKKNKIFKYIIAGILIAFALLTIFMSSSVLFDWFGIRAKEGNYVPFIVKTNLIMGILYLIAAYGFLKAKKWPFWLMLSAVLILLFAFAAFYIHIHAGGLYESKTIGAMAFRIAFTLIIAGLINLSTNKKI</sequence>
<evidence type="ECO:0000313" key="3">
    <source>
        <dbReference type="EMBL" id="MEM0572068.1"/>
    </source>
</evidence>
<keyword evidence="1" id="KW-0472">Membrane</keyword>
<keyword evidence="5" id="KW-1185">Reference proteome</keyword>
<evidence type="ECO:0000313" key="4">
    <source>
        <dbReference type="Proteomes" id="UP001388259"/>
    </source>
</evidence>
<dbReference type="AlphaFoldDB" id="A0AB35YR42"/>
<dbReference type="Proteomes" id="UP001390963">
    <property type="component" value="Unassembled WGS sequence"/>
</dbReference>
<keyword evidence="1" id="KW-0812">Transmembrane</keyword>
<organism evidence="2 4">
    <name type="scientific">Aequorivita flava</name>
    <dbReference type="NCBI Taxonomy" id="3114371"/>
    <lineage>
        <taxon>Bacteria</taxon>
        <taxon>Pseudomonadati</taxon>
        <taxon>Bacteroidota</taxon>
        <taxon>Flavobacteriia</taxon>
        <taxon>Flavobacteriales</taxon>
        <taxon>Flavobacteriaceae</taxon>
        <taxon>Aequorivita</taxon>
    </lineage>
</organism>
<accession>A0AB35YR42</accession>
<comment type="caution">
    <text evidence="2">The sequence shown here is derived from an EMBL/GenBank/DDBJ whole genome shotgun (WGS) entry which is preliminary data.</text>
</comment>
<protein>
    <recommendedName>
        <fullName evidence="6">DUF4345 domain-containing protein</fullName>
    </recommendedName>
</protein>
<evidence type="ECO:0000256" key="1">
    <source>
        <dbReference type="SAM" id="Phobius"/>
    </source>
</evidence>
<proteinExistence type="predicted"/>
<feature type="transmembrane region" description="Helical" evidence="1">
    <location>
        <begin position="73"/>
        <end position="93"/>
    </location>
</feature>
<dbReference type="Proteomes" id="UP001388259">
    <property type="component" value="Unassembled WGS sequence"/>
</dbReference>
<evidence type="ECO:0000313" key="2">
    <source>
        <dbReference type="EMBL" id="MEM0517191.1"/>
    </source>
</evidence>
<dbReference type="EMBL" id="JAZBJM010000001">
    <property type="protein sequence ID" value="MEM0517191.1"/>
    <property type="molecule type" value="Genomic_DNA"/>
</dbReference>
<dbReference type="RefSeq" id="WP_279447563.1">
    <property type="nucleotide sequence ID" value="NZ_JAZBJM010000001.1"/>
</dbReference>
<dbReference type="EMBL" id="JBANCF010000001">
    <property type="protein sequence ID" value="MEM0572068.1"/>
    <property type="molecule type" value="Genomic_DNA"/>
</dbReference>
<evidence type="ECO:0008006" key="6">
    <source>
        <dbReference type="Google" id="ProtNLM"/>
    </source>
</evidence>
<keyword evidence="1" id="KW-1133">Transmembrane helix</keyword>
<evidence type="ECO:0000313" key="5">
    <source>
        <dbReference type="Proteomes" id="UP001390963"/>
    </source>
</evidence>
<name>A0AB35YR42_9FLAO</name>
<feature type="transmembrane region" description="Helical" evidence="1">
    <location>
        <begin position="7"/>
        <end position="31"/>
    </location>
</feature>
<feature type="transmembrane region" description="Helical" evidence="1">
    <location>
        <begin position="43"/>
        <end position="66"/>
    </location>
</feature>
<gene>
    <name evidence="3" type="ORF">VZD24_00945</name>
    <name evidence="2" type="ORF">VZD85_02415</name>
</gene>
<reference evidence="2 5" key="1">
    <citation type="submission" date="2024-01" db="EMBL/GenBank/DDBJ databases">
        <title>Aequorivita flavus sp. nov., isolated from deep-sea sediment.</title>
        <authorList>
            <person name="Chen X."/>
        </authorList>
    </citation>
    <scope>NUCLEOTIDE SEQUENCE</scope>
    <source>
        <strain evidence="2">MCCC 1A16923</strain>
        <strain evidence="3 5">MCCC 1A16935</strain>
    </source>
</reference>
<feature type="transmembrane region" description="Helical" evidence="1">
    <location>
        <begin position="105"/>
        <end position="124"/>
    </location>
</feature>